<keyword evidence="2" id="KW-1185">Reference proteome</keyword>
<proteinExistence type="predicted"/>
<protein>
    <submittedName>
        <fullName evidence="1">Uncharacterized protein</fullName>
    </submittedName>
</protein>
<gene>
    <name evidence="1" type="ORF">SAMN06265348_11947</name>
</gene>
<dbReference type="AlphaFoldDB" id="A0A521FSC4"/>
<reference evidence="1 2" key="1">
    <citation type="submission" date="2017-05" db="EMBL/GenBank/DDBJ databases">
        <authorList>
            <person name="Varghese N."/>
            <person name="Submissions S."/>
        </authorList>
    </citation>
    <scope>NUCLEOTIDE SEQUENCE [LARGE SCALE GENOMIC DNA]</scope>
    <source>
        <strain evidence="1 2">DSM 19036</strain>
    </source>
</reference>
<dbReference type="Proteomes" id="UP000320300">
    <property type="component" value="Unassembled WGS sequence"/>
</dbReference>
<organism evidence="1 2">
    <name type="scientific">Pedobacter westerhofensis</name>
    <dbReference type="NCBI Taxonomy" id="425512"/>
    <lineage>
        <taxon>Bacteria</taxon>
        <taxon>Pseudomonadati</taxon>
        <taxon>Bacteroidota</taxon>
        <taxon>Sphingobacteriia</taxon>
        <taxon>Sphingobacteriales</taxon>
        <taxon>Sphingobacteriaceae</taxon>
        <taxon>Pedobacter</taxon>
    </lineage>
</organism>
<name>A0A521FSC4_9SPHI</name>
<evidence type="ECO:0000313" key="1">
    <source>
        <dbReference type="EMBL" id="SMO99039.1"/>
    </source>
</evidence>
<accession>A0A521FSC4</accession>
<evidence type="ECO:0000313" key="2">
    <source>
        <dbReference type="Proteomes" id="UP000320300"/>
    </source>
</evidence>
<sequence>MLKGDIGLYYDASSISDVMAYFSRIKAMSVLIFDSVTSSIVCWTTNFPINGAISSLTLESNTLAYNCVGLFSANVHKKKPGQVLY</sequence>
<dbReference type="EMBL" id="FXTN01000019">
    <property type="protein sequence ID" value="SMO99039.1"/>
    <property type="molecule type" value="Genomic_DNA"/>
</dbReference>